<sequence length="72" mass="8360">MKTIWTLSISIFLFAYIMIVAPINNTVSSPTSPKVNEIIKTNQKIKKILRKDISKFVYIKKEKFHVDESIAF</sequence>
<name>A0ABY0IJR2_9BACT</name>
<dbReference type="Proteomes" id="UP000443582">
    <property type="component" value="Unassembled WGS sequence"/>
</dbReference>
<comment type="caution">
    <text evidence="1">The sequence shown here is derived from an EMBL/GenBank/DDBJ whole genome shotgun (WGS) entry which is preliminary data.</text>
</comment>
<dbReference type="RefSeq" id="WP_133296928.1">
    <property type="nucleotide sequence ID" value="NZ_QDKL01000002.1"/>
</dbReference>
<gene>
    <name evidence="1" type="ORF">DAY19_08860</name>
</gene>
<dbReference type="EMBL" id="QDKL01000002">
    <property type="protein sequence ID" value="RZF21789.1"/>
    <property type="molecule type" value="Genomic_DNA"/>
</dbReference>
<evidence type="ECO:0000313" key="2">
    <source>
        <dbReference type="Proteomes" id="UP000443582"/>
    </source>
</evidence>
<protein>
    <submittedName>
        <fullName evidence="1">Uncharacterized protein</fullName>
    </submittedName>
</protein>
<proteinExistence type="predicted"/>
<accession>A0ABY0IJR2</accession>
<organism evidence="1 2">
    <name type="scientific">Halobacteriovorax vibrionivorans</name>
    <dbReference type="NCBI Taxonomy" id="2152716"/>
    <lineage>
        <taxon>Bacteria</taxon>
        <taxon>Pseudomonadati</taxon>
        <taxon>Bdellovibrionota</taxon>
        <taxon>Bacteriovoracia</taxon>
        <taxon>Bacteriovoracales</taxon>
        <taxon>Halobacteriovoraceae</taxon>
        <taxon>Halobacteriovorax</taxon>
    </lineage>
</organism>
<reference evidence="2" key="1">
    <citation type="journal article" date="2019" name="Int. J. Syst. Evol. Microbiol.">
        <title>Halobacteriovorax valvorus sp. nov., a novel prokaryotic predator isolated from coastal seawater of China.</title>
        <authorList>
            <person name="Chen M.-X."/>
        </authorList>
    </citation>
    <scope>NUCLEOTIDE SEQUENCE [LARGE SCALE GENOMIC DNA]</scope>
    <source>
        <strain evidence="2">BL9</strain>
    </source>
</reference>
<keyword evidence="2" id="KW-1185">Reference proteome</keyword>
<evidence type="ECO:0000313" key="1">
    <source>
        <dbReference type="EMBL" id="RZF21789.1"/>
    </source>
</evidence>